<organism evidence="2 3">
    <name type="scientific">Glonium stellatum</name>
    <dbReference type="NCBI Taxonomy" id="574774"/>
    <lineage>
        <taxon>Eukaryota</taxon>
        <taxon>Fungi</taxon>
        <taxon>Dikarya</taxon>
        <taxon>Ascomycota</taxon>
        <taxon>Pezizomycotina</taxon>
        <taxon>Dothideomycetes</taxon>
        <taxon>Pleosporomycetidae</taxon>
        <taxon>Gloniales</taxon>
        <taxon>Gloniaceae</taxon>
        <taxon>Glonium</taxon>
    </lineage>
</organism>
<dbReference type="Pfam" id="PF05686">
    <property type="entry name" value="Glyco_transf_90"/>
    <property type="match status" value="1"/>
</dbReference>
<keyword evidence="3" id="KW-1185">Reference proteome</keyword>
<evidence type="ECO:0000313" key="2">
    <source>
        <dbReference type="EMBL" id="OCL01750.1"/>
    </source>
</evidence>
<dbReference type="InterPro" id="IPR051091">
    <property type="entry name" value="O-Glucosyltr/Glycosyltrsf_90"/>
</dbReference>
<dbReference type="Proteomes" id="UP000250140">
    <property type="component" value="Unassembled WGS sequence"/>
</dbReference>
<dbReference type="PANTHER" id="PTHR12203:SF63">
    <property type="entry name" value="GLYCOSYL TRANSFERASE CAP10 DOMAIN-CONTAINING PROTEIN"/>
    <property type="match status" value="1"/>
</dbReference>
<feature type="domain" description="Glycosyl transferase CAP10" evidence="1">
    <location>
        <begin position="139"/>
        <end position="404"/>
    </location>
</feature>
<protein>
    <recommendedName>
        <fullName evidence="1">Glycosyl transferase CAP10 domain-containing protein</fullName>
    </recommendedName>
</protein>
<evidence type="ECO:0000313" key="3">
    <source>
        <dbReference type="Proteomes" id="UP000250140"/>
    </source>
</evidence>
<sequence>MALKSKPFVRISCLAFVIVTLCTLSFFFRGEASNKNGLLSSGNQPSSPAKDTFESLSLTAAQCENAFPDLTKDIDEAVARGPFKYEKTPGDYKGLVQGRIKNGKLYIISAAQDTAEEVLWERNAVLHQLHRAILTSPSPLPDTIFSFCVNDQPKNNSWSFARPTKRSSTLNNWLMPHFSFWSWPLPFIGTFDEALSKIANVERSTPWEQKIDKAVWRGTVWFNPIGNLNLRPELLRIAGGQEWADVKNLKWESGGKKAENAIGIEDFCRYKYIIYTEGVTYSGRLHYHQACASIILTPPFNYIQHTGHLIRPVSSSSLLSSTNARPSVESDGGLASSSSYIPADANIVFVAPDWSDLKATITYLRAQPEIAKSIAQRQRQLMVGKGYLSPAAEVCYWRALISGWSTVTMIDKTHEELSSGSGAMRWESFNLRGQLEWG</sequence>
<proteinExistence type="predicted"/>
<accession>A0A8E2EN60</accession>
<reference evidence="2 3" key="1">
    <citation type="journal article" date="2016" name="Nat. Commun.">
        <title>Ectomycorrhizal ecology is imprinted in the genome of the dominant symbiotic fungus Cenococcum geophilum.</title>
        <authorList>
            <consortium name="DOE Joint Genome Institute"/>
            <person name="Peter M."/>
            <person name="Kohler A."/>
            <person name="Ohm R.A."/>
            <person name="Kuo A."/>
            <person name="Krutzmann J."/>
            <person name="Morin E."/>
            <person name="Arend M."/>
            <person name="Barry K.W."/>
            <person name="Binder M."/>
            <person name="Choi C."/>
            <person name="Clum A."/>
            <person name="Copeland A."/>
            <person name="Grisel N."/>
            <person name="Haridas S."/>
            <person name="Kipfer T."/>
            <person name="LaButti K."/>
            <person name="Lindquist E."/>
            <person name="Lipzen A."/>
            <person name="Maire R."/>
            <person name="Meier B."/>
            <person name="Mihaltcheva S."/>
            <person name="Molinier V."/>
            <person name="Murat C."/>
            <person name="Poggeler S."/>
            <person name="Quandt C.A."/>
            <person name="Sperisen C."/>
            <person name="Tritt A."/>
            <person name="Tisserant E."/>
            <person name="Crous P.W."/>
            <person name="Henrissat B."/>
            <person name="Nehls U."/>
            <person name="Egli S."/>
            <person name="Spatafora J.W."/>
            <person name="Grigoriev I.V."/>
            <person name="Martin F.M."/>
        </authorList>
    </citation>
    <scope>NUCLEOTIDE SEQUENCE [LARGE SCALE GENOMIC DNA]</scope>
    <source>
        <strain evidence="2 3">CBS 207.34</strain>
    </source>
</reference>
<dbReference type="AlphaFoldDB" id="A0A8E2EN60"/>
<dbReference type="EMBL" id="KV751079">
    <property type="protein sequence ID" value="OCL01750.1"/>
    <property type="molecule type" value="Genomic_DNA"/>
</dbReference>
<gene>
    <name evidence="2" type="ORF">AOQ84DRAFT_306094</name>
</gene>
<dbReference type="OrthoDB" id="202415at2759"/>
<dbReference type="PANTHER" id="PTHR12203">
    <property type="entry name" value="KDEL LYS-ASP-GLU-LEU CONTAINING - RELATED"/>
    <property type="match status" value="1"/>
</dbReference>
<name>A0A8E2EN60_9PEZI</name>
<dbReference type="SMART" id="SM00672">
    <property type="entry name" value="CAP10"/>
    <property type="match status" value="1"/>
</dbReference>
<evidence type="ECO:0000259" key="1">
    <source>
        <dbReference type="SMART" id="SM00672"/>
    </source>
</evidence>
<dbReference type="InterPro" id="IPR006598">
    <property type="entry name" value="CAP10"/>
</dbReference>